<evidence type="ECO:0000256" key="3">
    <source>
        <dbReference type="ARBA" id="ARBA00047806"/>
    </source>
</evidence>
<name>A0ABS4JBH8_9BACL</name>
<dbReference type="EMBL" id="JAGGLD010000001">
    <property type="protein sequence ID" value="MBP1999067.1"/>
    <property type="molecule type" value="Genomic_DNA"/>
</dbReference>
<comment type="function">
    <text evidence="5">Has an important function as a repair enzyme for proteins that have been inactivated by oxidation. Catalyzes the reversible oxidation-reduction of methionine sulfoxide in proteins to methionine.</text>
</comment>
<feature type="active site" evidence="5">
    <location>
        <position position="20"/>
    </location>
</feature>
<sequence length="216" mass="25296">MQFPEHMLPRTETITLAMGCFWSPDALFGHLPGVVRTRTGYAGGTTPLPTYRNMGDHSESLEIDYDPEIISLKSLIHLFWNSHQPLNINDYKGRQYQSLLFYRDDYQQEVSSHVIHERLQQGHDEPATEVLPYEGFELAEERHQKYYLKRFPDALATMLELYPSLDRLTDSTLAARLNGLAKGFTNRERIIAEIEQWPLPLEERERRVYLIKSIKW</sequence>
<dbReference type="PANTHER" id="PTHR43774">
    <property type="entry name" value="PEPTIDE METHIONINE SULFOXIDE REDUCTASE"/>
    <property type="match status" value="1"/>
</dbReference>
<evidence type="ECO:0000313" key="7">
    <source>
        <dbReference type="EMBL" id="MBP1999067.1"/>
    </source>
</evidence>
<dbReference type="GO" id="GO:0008113">
    <property type="term" value="F:peptide-methionine (S)-S-oxide reductase activity"/>
    <property type="evidence" value="ECO:0007669"/>
    <property type="project" value="UniProtKB-EC"/>
</dbReference>
<organism evidence="7 8">
    <name type="scientific">Paenibacillus shirakamiensis</name>
    <dbReference type="NCBI Taxonomy" id="1265935"/>
    <lineage>
        <taxon>Bacteria</taxon>
        <taxon>Bacillati</taxon>
        <taxon>Bacillota</taxon>
        <taxon>Bacilli</taxon>
        <taxon>Bacillales</taxon>
        <taxon>Paenibacillaceae</taxon>
        <taxon>Paenibacillus</taxon>
    </lineage>
</organism>
<dbReference type="EC" id="1.8.4.11" evidence="5"/>
<dbReference type="HAMAP" id="MF_01401">
    <property type="entry name" value="MsrA"/>
    <property type="match status" value="1"/>
</dbReference>
<comment type="similarity">
    <text evidence="1 5">Belongs to the MsrA Met sulfoxide reductase family.</text>
</comment>
<comment type="catalytic activity">
    <reaction evidence="4 5">
        <text>[thioredoxin]-disulfide + L-methionine + H2O = L-methionine (S)-S-oxide + [thioredoxin]-dithiol</text>
        <dbReference type="Rhea" id="RHEA:19993"/>
        <dbReference type="Rhea" id="RHEA-COMP:10698"/>
        <dbReference type="Rhea" id="RHEA-COMP:10700"/>
        <dbReference type="ChEBI" id="CHEBI:15377"/>
        <dbReference type="ChEBI" id="CHEBI:29950"/>
        <dbReference type="ChEBI" id="CHEBI:50058"/>
        <dbReference type="ChEBI" id="CHEBI:57844"/>
        <dbReference type="ChEBI" id="CHEBI:58772"/>
        <dbReference type="EC" id="1.8.4.11"/>
    </reaction>
</comment>
<dbReference type="InterPro" id="IPR002569">
    <property type="entry name" value="Met_Sox_Rdtase_MsrA_dom"/>
</dbReference>
<feature type="domain" description="Peptide methionine sulphoxide reductase MsrA" evidence="6">
    <location>
        <begin position="13"/>
        <end position="150"/>
    </location>
</feature>
<proteinExistence type="inferred from homology"/>
<gene>
    <name evidence="5" type="primary">msrA</name>
    <name evidence="7" type="ORF">J2Z69_000086</name>
</gene>
<evidence type="ECO:0000256" key="4">
    <source>
        <dbReference type="ARBA" id="ARBA00048782"/>
    </source>
</evidence>
<dbReference type="Proteomes" id="UP001519288">
    <property type="component" value="Unassembled WGS sequence"/>
</dbReference>
<dbReference type="Pfam" id="PF01625">
    <property type="entry name" value="PMSR"/>
    <property type="match status" value="1"/>
</dbReference>
<evidence type="ECO:0000259" key="6">
    <source>
        <dbReference type="Pfam" id="PF01625"/>
    </source>
</evidence>
<dbReference type="InterPro" id="IPR036509">
    <property type="entry name" value="Met_Sox_Rdtase_MsrA_sf"/>
</dbReference>
<dbReference type="SUPFAM" id="SSF55068">
    <property type="entry name" value="Peptide methionine sulfoxide reductase"/>
    <property type="match status" value="1"/>
</dbReference>
<evidence type="ECO:0000313" key="8">
    <source>
        <dbReference type="Proteomes" id="UP001519288"/>
    </source>
</evidence>
<dbReference type="Gene3D" id="3.30.1060.10">
    <property type="entry name" value="Peptide methionine sulphoxide reductase MsrA"/>
    <property type="match status" value="1"/>
</dbReference>
<comment type="caution">
    <text evidence="7">The sequence shown here is derived from an EMBL/GenBank/DDBJ whole genome shotgun (WGS) entry which is preliminary data.</text>
</comment>
<evidence type="ECO:0000256" key="2">
    <source>
        <dbReference type="ARBA" id="ARBA00023002"/>
    </source>
</evidence>
<keyword evidence="2 5" id="KW-0560">Oxidoreductase</keyword>
<comment type="catalytic activity">
    <reaction evidence="3 5">
        <text>L-methionyl-[protein] + [thioredoxin]-disulfide + H2O = L-methionyl-(S)-S-oxide-[protein] + [thioredoxin]-dithiol</text>
        <dbReference type="Rhea" id="RHEA:14217"/>
        <dbReference type="Rhea" id="RHEA-COMP:10698"/>
        <dbReference type="Rhea" id="RHEA-COMP:10700"/>
        <dbReference type="Rhea" id="RHEA-COMP:12313"/>
        <dbReference type="Rhea" id="RHEA-COMP:12315"/>
        <dbReference type="ChEBI" id="CHEBI:15377"/>
        <dbReference type="ChEBI" id="CHEBI:16044"/>
        <dbReference type="ChEBI" id="CHEBI:29950"/>
        <dbReference type="ChEBI" id="CHEBI:44120"/>
        <dbReference type="ChEBI" id="CHEBI:50058"/>
        <dbReference type="EC" id="1.8.4.11"/>
    </reaction>
</comment>
<accession>A0ABS4JBH8</accession>
<dbReference type="PANTHER" id="PTHR43774:SF1">
    <property type="entry name" value="PEPTIDE METHIONINE SULFOXIDE REDUCTASE MSRA 2"/>
    <property type="match status" value="1"/>
</dbReference>
<protein>
    <recommendedName>
        <fullName evidence="5">Peptide methionine sulfoxide reductase MsrA</fullName>
        <shortName evidence="5">Protein-methionine-S-oxide reductase</shortName>
        <ecNumber evidence="5">1.8.4.11</ecNumber>
    </recommendedName>
    <alternativeName>
        <fullName evidence="5">Peptide-methionine (S)-S-oxide reductase</fullName>
        <shortName evidence="5">Peptide Met(O) reductase</shortName>
    </alternativeName>
</protein>
<keyword evidence="8" id="KW-1185">Reference proteome</keyword>
<evidence type="ECO:0000256" key="5">
    <source>
        <dbReference type="HAMAP-Rule" id="MF_01401"/>
    </source>
</evidence>
<dbReference type="RefSeq" id="WP_245338901.1">
    <property type="nucleotide sequence ID" value="NZ_JAGGLD010000001.1"/>
</dbReference>
<reference evidence="7 8" key="1">
    <citation type="submission" date="2021-03" db="EMBL/GenBank/DDBJ databases">
        <title>Genomic Encyclopedia of Type Strains, Phase IV (KMG-IV): sequencing the most valuable type-strain genomes for metagenomic binning, comparative biology and taxonomic classification.</title>
        <authorList>
            <person name="Goeker M."/>
        </authorList>
    </citation>
    <scope>NUCLEOTIDE SEQUENCE [LARGE SCALE GENOMIC DNA]</scope>
    <source>
        <strain evidence="7 8">DSM 26806</strain>
    </source>
</reference>
<evidence type="ECO:0000256" key="1">
    <source>
        <dbReference type="ARBA" id="ARBA00005591"/>
    </source>
</evidence>